<dbReference type="SUPFAM" id="SSF56784">
    <property type="entry name" value="HAD-like"/>
    <property type="match status" value="1"/>
</dbReference>
<dbReference type="InterPro" id="IPR023198">
    <property type="entry name" value="PGP-like_dom2"/>
</dbReference>
<dbReference type="InterPro" id="IPR051806">
    <property type="entry name" value="HAD-like_SPP"/>
</dbReference>
<name>A0ABM7I4X5_MYCME</name>
<dbReference type="InterPro" id="IPR023214">
    <property type="entry name" value="HAD_sf"/>
</dbReference>
<proteinExistence type="predicted"/>
<dbReference type="NCBIfam" id="TIGR01549">
    <property type="entry name" value="HAD-SF-IA-v1"/>
    <property type="match status" value="1"/>
</dbReference>
<protein>
    <submittedName>
        <fullName evidence="2">Phosphatase</fullName>
    </submittedName>
</protein>
<keyword evidence="3" id="KW-1185">Reference proteome</keyword>
<dbReference type="NCBIfam" id="TIGR01509">
    <property type="entry name" value="HAD-SF-IA-v3"/>
    <property type="match status" value="1"/>
</dbReference>
<gene>
    <name evidence="2" type="ORF">MMAGJ_72320</name>
</gene>
<dbReference type="SFLD" id="SFLDG01129">
    <property type="entry name" value="C1.5:_HAD__Beta-PGM__Phosphata"/>
    <property type="match status" value="1"/>
</dbReference>
<sequence>MPDVPSPTPVGPSGTETVGPADGNYSADVTWNACAILFDIDGTLVDSTPVVERSWRTWAHEYEVDAEEVLRVCHGRRTEDTVADFVAPRHRAEAVARLQALESADLAGVTALPGAHVVLEALPPCRWAAVTSGERALMTARLAAAQLPIPETLICAEDVSAGKPSPEGYLKVAAALSFAAAQCVVVEDAPAGISAGKRAGARVLALTTTHTVRQVAGADATAPDLSAVVVGYADGSVTVSIR</sequence>
<evidence type="ECO:0000313" key="3">
    <source>
        <dbReference type="Proteomes" id="UP000465622"/>
    </source>
</evidence>
<dbReference type="PANTHER" id="PTHR43481:SF4">
    <property type="entry name" value="GLYCEROL-1-PHOSPHATE PHOSPHOHYDROLASE 1-RELATED"/>
    <property type="match status" value="1"/>
</dbReference>
<dbReference type="Proteomes" id="UP000465622">
    <property type="component" value="Chromosome"/>
</dbReference>
<evidence type="ECO:0000313" key="2">
    <source>
        <dbReference type="EMBL" id="BBX37950.1"/>
    </source>
</evidence>
<accession>A0ABM7I4X5</accession>
<feature type="compositionally biased region" description="Pro residues" evidence="1">
    <location>
        <begin position="1"/>
        <end position="10"/>
    </location>
</feature>
<dbReference type="InterPro" id="IPR006439">
    <property type="entry name" value="HAD-SF_hydro_IA"/>
</dbReference>
<dbReference type="SFLD" id="SFLDS00003">
    <property type="entry name" value="Haloacid_Dehalogenase"/>
    <property type="match status" value="1"/>
</dbReference>
<organism evidence="2 3">
    <name type="scientific">Mycolicibacterium mageritense</name>
    <name type="common">Mycobacterium mageritense</name>
    <dbReference type="NCBI Taxonomy" id="53462"/>
    <lineage>
        <taxon>Bacteria</taxon>
        <taxon>Bacillati</taxon>
        <taxon>Actinomycetota</taxon>
        <taxon>Actinomycetes</taxon>
        <taxon>Mycobacteriales</taxon>
        <taxon>Mycobacteriaceae</taxon>
        <taxon>Mycolicibacterium</taxon>
    </lineage>
</organism>
<feature type="region of interest" description="Disordered" evidence="1">
    <location>
        <begin position="1"/>
        <end position="21"/>
    </location>
</feature>
<dbReference type="InterPro" id="IPR036412">
    <property type="entry name" value="HAD-like_sf"/>
</dbReference>
<reference evidence="2 3" key="1">
    <citation type="journal article" date="2019" name="Emerg. Microbes Infect.">
        <title>Comprehensive subspecies identification of 175 nontuberculous mycobacteria species based on 7547 genomic profiles.</title>
        <authorList>
            <person name="Matsumoto Y."/>
            <person name="Kinjo T."/>
            <person name="Motooka D."/>
            <person name="Nabeya D."/>
            <person name="Jung N."/>
            <person name="Uechi K."/>
            <person name="Horii T."/>
            <person name="Iida T."/>
            <person name="Fujita J."/>
            <person name="Nakamura S."/>
        </authorList>
    </citation>
    <scope>NUCLEOTIDE SEQUENCE [LARGE SCALE GENOMIC DNA]</scope>
    <source>
        <strain evidence="2 3">JCM 12375</strain>
    </source>
</reference>
<dbReference type="PANTHER" id="PTHR43481">
    <property type="entry name" value="FRUCTOSE-1-PHOSPHATE PHOSPHATASE"/>
    <property type="match status" value="1"/>
</dbReference>
<dbReference type="Gene3D" id="3.40.50.1000">
    <property type="entry name" value="HAD superfamily/HAD-like"/>
    <property type="match status" value="1"/>
</dbReference>
<evidence type="ECO:0000256" key="1">
    <source>
        <dbReference type="SAM" id="MobiDB-lite"/>
    </source>
</evidence>
<dbReference type="Gene3D" id="1.10.150.240">
    <property type="entry name" value="Putative phosphatase, domain 2"/>
    <property type="match status" value="1"/>
</dbReference>
<dbReference type="Pfam" id="PF00702">
    <property type="entry name" value="Hydrolase"/>
    <property type="match status" value="1"/>
</dbReference>
<dbReference type="EMBL" id="AP022567">
    <property type="protein sequence ID" value="BBX37950.1"/>
    <property type="molecule type" value="Genomic_DNA"/>
</dbReference>